<accession>A0A4Z0Q4T5</accession>
<evidence type="ECO:0000313" key="3">
    <source>
        <dbReference type="Proteomes" id="UP000297549"/>
    </source>
</evidence>
<comment type="caution">
    <text evidence="2">The sequence shown here is derived from an EMBL/GenBank/DDBJ whole genome shotgun (WGS) entry which is preliminary data.</text>
</comment>
<dbReference type="EMBL" id="SRLC01000001">
    <property type="protein sequence ID" value="TGE24604.1"/>
    <property type="molecule type" value="Genomic_DNA"/>
</dbReference>
<sequence length="278" mass="28982">MHNIDRTLQELESSATTGEYENSFEFESSAGEYGQEMEQEFGHEYSGEVSQQESQELEMAYQLLEISNEQELNLFLGDLLSKAASAVKGAATSFVASPTGQSVGKYLVDVGRNTLPQLGAQYGGQAGGALGSRAGAALGGRLGPLGAKAGGFLGNQAGKAAGGAVGGWAGTQAGNWLANNAQRIFNLEFEGLNPESQELEIARAYVRFASDVSRRAARLSRLNPRLSPAQLGRQVLGVSVPQLAPGLADGLAAGGAPGRQASSGTWVRRGSTLVLYDA</sequence>
<dbReference type="OrthoDB" id="883703at2"/>
<dbReference type="RefSeq" id="WP_135462185.1">
    <property type="nucleotide sequence ID" value="NZ_SRLC01000001.1"/>
</dbReference>
<dbReference type="AlphaFoldDB" id="A0A4Z0Q4T5"/>
<protein>
    <submittedName>
        <fullName evidence="2">Uncharacterized protein</fullName>
    </submittedName>
</protein>
<evidence type="ECO:0000256" key="1">
    <source>
        <dbReference type="SAM" id="MobiDB-lite"/>
    </source>
</evidence>
<proteinExistence type="predicted"/>
<feature type="compositionally biased region" description="Polar residues" evidence="1">
    <location>
        <begin position="10"/>
        <end position="20"/>
    </location>
</feature>
<dbReference type="Proteomes" id="UP000297549">
    <property type="component" value="Unassembled WGS sequence"/>
</dbReference>
<reference evidence="2 3" key="1">
    <citation type="submission" date="2019-04" db="EMBL/GenBank/DDBJ databases">
        <authorList>
            <person name="Feng G."/>
            <person name="Zhang J."/>
            <person name="Zhu H."/>
        </authorList>
    </citation>
    <scope>NUCLEOTIDE SEQUENCE [LARGE SCALE GENOMIC DNA]</scope>
    <source>
        <strain evidence="2 3">JCM 31653</strain>
    </source>
</reference>
<organism evidence="2 3">
    <name type="scientific">Hymenobacter aquaticus</name>
    <dbReference type="NCBI Taxonomy" id="1867101"/>
    <lineage>
        <taxon>Bacteria</taxon>
        <taxon>Pseudomonadati</taxon>
        <taxon>Bacteroidota</taxon>
        <taxon>Cytophagia</taxon>
        <taxon>Cytophagales</taxon>
        <taxon>Hymenobacteraceae</taxon>
        <taxon>Hymenobacter</taxon>
    </lineage>
</organism>
<evidence type="ECO:0000313" key="2">
    <source>
        <dbReference type="EMBL" id="TGE24604.1"/>
    </source>
</evidence>
<keyword evidence="3" id="KW-1185">Reference proteome</keyword>
<feature type="region of interest" description="Disordered" evidence="1">
    <location>
        <begin position="1"/>
        <end position="23"/>
    </location>
</feature>
<gene>
    <name evidence="2" type="ORF">E5K00_05160</name>
</gene>
<name>A0A4Z0Q4T5_9BACT</name>